<accession>A0A8T1UYW6</accession>
<organism evidence="1 2">
    <name type="scientific">Phytophthora cactorum</name>
    <dbReference type="NCBI Taxonomy" id="29920"/>
    <lineage>
        <taxon>Eukaryota</taxon>
        <taxon>Sar</taxon>
        <taxon>Stramenopiles</taxon>
        <taxon>Oomycota</taxon>
        <taxon>Peronosporomycetes</taxon>
        <taxon>Peronosporales</taxon>
        <taxon>Peronosporaceae</taxon>
        <taxon>Phytophthora</taxon>
    </lineage>
</organism>
<dbReference type="EMBL" id="JAENGZ010000046">
    <property type="protein sequence ID" value="KAG6971792.1"/>
    <property type="molecule type" value="Genomic_DNA"/>
</dbReference>
<dbReference type="AlphaFoldDB" id="A0A8T1UYW6"/>
<sequence>MIPNLASEAVLHPADRAERVTSGQRHSAVTLTAGHICDLANPYAALRRTSVKAVVSLSHWVRTAQLKGIAMHAREHHFVLEVMPDEVARAQLYAYANEKLASKKQVESGTVTALQTKEVIQLLRVLVGHGILPLVLVLHWKSQGNHI</sequence>
<name>A0A8T1UYW6_9STRA</name>
<dbReference type="Proteomes" id="UP000688947">
    <property type="component" value="Unassembled WGS sequence"/>
</dbReference>
<gene>
    <name evidence="1" type="ORF">JG687_00001845</name>
</gene>
<dbReference type="VEuPathDB" id="FungiDB:PC110_g10239"/>
<comment type="caution">
    <text evidence="1">The sequence shown here is derived from an EMBL/GenBank/DDBJ whole genome shotgun (WGS) entry which is preliminary data.</text>
</comment>
<protein>
    <submittedName>
        <fullName evidence="1">Uncharacterized protein</fullName>
    </submittedName>
</protein>
<reference evidence="1" key="1">
    <citation type="submission" date="2021-01" db="EMBL/GenBank/DDBJ databases">
        <title>Phytophthora aleatoria, a newly-described species from Pinus radiata is distinct from Phytophthora cactorum isolates based on comparative genomics.</title>
        <authorList>
            <person name="Mcdougal R."/>
            <person name="Panda P."/>
            <person name="Williams N."/>
            <person name="Studholme D.J."/>
        </authorList>
    </citation>
    <scope>NUCLEOTIDE SEQUENCE</scope>
    <source>
        <strain evidence="1">NZFS 3830</strain>
    </source>
</reference>
<proteinExistence type="predicted"/>
<dbReference type="OrthoDB" id="121433at2759"/>
<evidence type="ECO:0000313" key="1">
    <source>
        <dbReference type="EMBL" id="KAG6971792.1"/>
    </source>
</evidence>
<evidence type="ECO:0000313" key="2">
    <source>
        <dbReference type="Proteomes" id="UP000688947"/>
    </source>
</evidence>